<feature type="compositionally biased region" description="Pro residues" evidence="1">
    <location>
        <begin position="95"/>
        <end position="105"/>
    </location>
</feature>
<evidence type="ECO:0000313" key="2">
    <source>
        <dbReference type="EMBL" id="KPI35186.1"/>
    </source>
</evidence>
<feature type="region of interest" description="Disordered" evidence="1">
    <location>
        <begin position="89"/>
        <end position="114"/>
    </location>
</feature>
<sequence length="134" mass="14459">MSQTPLSIVLCGRTQAVGQPVMDHLKPEYKVALFVTTVEQGIEEIPPVLRGDDKIFAIVLGGGYNETAYEAIRKAATAGNCQKVFWVRPDMTKGGPPPGGPPPPSYAKEVAERTKNKLDELRSGGAEEGDLVFF</sequence>
<dbReference type="VEuPathDB" id="FungiDB:AB675_10112"/>
<evidence type="ECO:0000256" key="1">
    <source>
        <dbReference type="SAM" id="MobiDB-lite"/>
    </source>
</evidence>
<dbReference type="OrthoDB" id="3649348at2759"/>
<dbReference type="Proteomes" id="UP000038010">
    <property type="component" value="Unassembled WGS sequence"/>
</dbReference>
<organism evidence="2 3">
    <name type="scientific">Cyphellophora attinorum</name>
    <dbReference type="NCBI Taxonomy" id="1664694"/>
    <lineage>
        <taxon>Eukaryota</taxon>
        <taxon>Fungi</taxon>
        <taxon>Dikarya</taxon>
        <taxon>Ascomycota</taxon>
        <taxon>Pezizomycotina</taxon>
        <taxon>Eurotiomycetes</taxon>
        <taxon>Chaetothyriomycetidae</taxon>
        <taxon>Chaetothyriales</taxon>
        <taxon>Cyphellophoraceae</taxon>
        <taxon>Cyphellophora</taxon>
    </lineage>
</organism>
<name>A0A0N1NVK3_9EURO</name>
<evidence type="ECO:0008006" key="4">
    <source>
        <dbReference type="Google" id="ProtNLM"/>
    </source>
</evidence>
<evidence type="ECO:0000313" key="3">
    <source>
        <dbReference type="Proteomes" id="UP000038010"/>
    </source>
</evidence>
<keyword evidence="3" id="KW-1185">Reference proteome</keyword>
<dbReference type="AlphaFoldDB" id="A0A0N1NVK3"/>
<dbReference type="GeneID" id="28730740"/>
<dbReference type="EMBL" id="LFJN01000043">
    <property type="protein sequence ID" value="KPI35186.1"/>
    <property type="molecule type" value="Genomic_DNA"/>
</dbReference>
<protein>
    <recommendedName>
        <fullName evidence="4">NAD(P)-binding domain-containing protein</fullName>
    </recommendedName>
</protein>
<dbReference type="RefSeq" id="XP_017995149.1">
    <property type="nucleotide sequence ID" value="XM_018138860.1"/>
</dbReference>
<gene>
    <name evidence="2" type="ORF">AB675_10112</name>
</gene>
<accession>A0A0N1NVK3</accession>
<comment type="caution">
    <text evidence="2">The sequence shown here is derived from an EMBL/GenBank/DDBJ whole genome shotgun (WGS) entry which is preliminary data.</text>
</comment>
<proteinExistence type="predicted"/>
<reference evidence="2 3" key="1">
    <citation type="submission" date="2015-06" db="EMBL/GenBank/DDBJ databases">
        <title>Draft genome of the ant-associated black yeast Phialophora attae CBS 131958.</title>
        <authorList>
            <person name="Moreno L.F."/>
            <person name="Stielow B.J."/>
            <person name="de Hoog S."/>
            <person name="Vicente V.A."/>
            <person name="Weiss V.A."/>
            <person name="de Vries M."/>
            <person name="Cruz L.M."/>
            <person name="Souza E.M."/>
        </authorList>
    </citation>
    <scope>NUCLEOTIDE SEQUENCE [LARGE SCALE GENOMIC DNA]</scope>
    <source>
        <strain evidence="2 3">CBS 131958</strain>
    </source>
</reference>